<name>R4XGF4_TAPDE</name>
<keyword evidence="4" id="KW-1185">Reference proteome</keyword>
<keyword evidence="2" id="KW-0472">Membrane</keyword>
<feature type="region of interest" description="Disordered" evidence="1">
    <location>
        <begin position="1"/>
        <end position="31"/>
    </location>
</feature>
<evidence type="ECO:0000313" key="3">
    <source>
        <dbReference type="EMBL" id="CCG84722.1"/>
    </source>
</evidence>
<sequence>MLTEQESPNPTYHGAEAGSADASHFNTPGQHAVVERSDLFKVAPALASISTPKNNSASTSNDVHNVSAASTTQRTSGSSTESQLREANLKIEKLQQQLTMAGSNGRRGDNKSAVHNQGVPVPITAMIALIAFMAAYLLF</sequence>
<dbReference type="Proteomes" id="UP000013776">
    <property type="component" value="Unassembled WGS sequence"/>
</dbReference>
<organism evidence="3 4">
    <name type="scientific">Taphrina deformans (strain PYCC 5710 / ATCC 11124 / CBS 356.35 / IMI 108563 / JCM 9778 / NBRC 8474)</name>
    <name type="common">Peach leaf curl fungus</name>
    <name type="synonym">Lalaria deformans</name>
    <dbReference type="NCBI Taxonomy" id="1097556"/>
    <lineage>
        <taxon>Eukaryota</taxon>
        <taxon>Fungi</taxon>
        <taxon>Dikarya</taxon>
        <taxon>Ascomycota</taxon>
        <taxon>Taphrinomycotina</taxon>
        <taxon>Taphrinomycetes</taxon>
        <taxon>Taphrinales</taxon>
        <taxon>Taphrinaceae</taxon>
        <taxon>Taphrina</taxon>
    </lineage>
</organism>
<protein>
    <submittedName>
        <fullName evidence="3">Uncharacterized protein</fullName>
    </submittedName>
</protein>
<comment type="caution">
    <text evidence="3">The sequence shown here is derived from an EMBL/GenBank/DDBJ whole genome shotgun (WGS) entry which is preliminary data.</text>
</comment>
<dbReference type="EMBL" id="CAHR02000294">
    <property type="protein sequence ID" value="CCG84722.1"/>
    <property type="molecule type" value="Genomic_DNA"/>
</dbReference>
<feature type="compositionally biased region" description="Polar residues" evidence="1">
    <location>
        <begin position="1"/>
        <end position="10"/>
    </location>
</feature>
<proteinExistence type="predicted"/>
<evidence type="ECO:0000256" key="2">
    <source>
        <dbReference type="SAM" id="Phobius"/>
    </source>
</evidence>
<feature type="transmembrane region" description="Helical" evidence="2">
    <location>
        <begin position="119"/>
        <end position="138"/>
    </location>
</feature>
<keyword evidence="2" id="KW-0812">Transmembrane</keyword>
<accession>R4XGF4</accession>
<feature type="compositionally biased region" description="Polar residues" evidence="1">
    <location>
        <begin position="50"/>
        <end position="82"/>
    </location>
</feature>
<dbReference type="VEuPathDB" id="FungiDB:TAPDE_005236"/>
<keyword evidence="2" id="KW-1133">Transmembrane helix</keyword>
<feature type="region of interest" description="Disordered" evidence="1">
    <location>
        <begin position="50"/>
        <end position="85"/>
    </location>
</feature>
<gene>
    <name evidence="3" type="ORF">TAPDE_005236</name>
</gene>
<evidence type="ECO:0000256" key="1">
    <source>
        <dbReference type="SAM" id="MobiDB-lite"/>
    </source>
</evidence>
<dbReference type="AlphaFoldDB" id="R4XGF4"/>
<reference evidence="3 4" key="1">
    <citation type="journal article" date="2013" name="MBio">
        <title>Genome sequencing of the plant pathogen Taphrina deformans, the causal agent of peach leaf curl.</title>
        <authorList>
            <person name="Cisse O.H."/>
            <person name="Almeida J.M.G.C.F."/>
            <person name="Fonseca A."/>
            <person name="Kumar A.A."/>
            <person name="Salojaervi J."/>
            <person name="Overmyer K."/>
            <person name="Hauser P.M."/>
            <person name="Pagni M."/>
        </authorList>
    </citation>
    <scope>NUCLEOTIDE SEQUENCE [LARGE SCALE GENOMIC DNA]</scope>
    <source>
        <strain evidence="4">PYCC 5710 / ATCC 11124 / CBS 356.35 / IMI 108563 / JCM 9778 / NBRC 8474</strain>
    </source>
</reference>
<evidence type="ECO:0000313" key="4">
    <source>
        <dbReference type="Proteomes" id="UP000013776"/>
    </source>
</evidence>